<evidence type="ECO:0000256" key="1">
    <source>
        <dbReference type="ARBA" id="ARBA00004430"/>
    </source>
</evidence>
<gene>
    <name evidence="2" type="ORF">DUNSADRAFT_9348</name>
</gene>
<dbReference type="Gene3D" id="3.80.10.10">
    <property type="entry name" value="Ribonuclease Inhibitor"/>
    <property type="match status" value="1"/>
</dbReference>
<proteinExistence type="predicted"/>
<evidence type="ECO:0000313" key="3">
    <source>
        <dbReference type="Proteomes" id="UP000815325"/>
    </source>
</evidence>
<dbReference type="InterPro" id="IPR032675">
    <property type="entry name" value="LRR_dom_sf"/>
</dbReference>
<keyword evidence="3" id="KW-1185">Reference proteome</keyword>
<organism evidence="2 3">
    <name type="scientific">Dunaliella salina</name>
    <name type="common">Green alga</name>
    <name type="synonym">Protococcus salinus</name>
    <dbReference type="NCBI Taxonomy" id="3046"/>
    <lineage>
        <taxon>Eukaryota</taxon>
        <taxon>Viridiplantae</taxon>
        <taxon>Chlorophyta</taxon>
        <taxon>core chlorophytes</taxon>
        <taxon>Chlorophyceae</taxon>
        <taxon>CS clade</taxon>
        <taxon>Chlamydomonadales</taxon>
        <taxon>Dunaliellaceae</taxon>
        <taxon>Dunaliella</taxon>
    </lineage>
</organism>
<sequence length="459" mass="50849">MSTTPCLSLLDLNKDCLGAIYDHLDTKEDRMSFFHTCKALHDTLRSKIYKLVLHVPEQGNAGVQRGPGSSQEQQSSVEDALRTFPGTVLRSIKLVGPIPREWRSLDGPLKHAEHVTELDVAQSVDYELLDVGTLCRLFPNLTSLNVFDKWSTTGEGSFKHLQDLKHLRQLTLLQPFSTPDPPEDLGMILATCHGLESLTLSTFPRWSHVSVFPRCSMDLKLHSRSVKHICILHMHATSLGDLCWHVEHNAFPNLESITFGKSIILDLAHRRANTEKIKYGARLFATNLVRVPDKFTVLGSSGVEFVSRTVRGPGFVDFAPSLSALIEGGLTQVVENVSSLCLNYIYLHCPLVSLLGQAFANVRQLTLQVTACVSGGELIQFVTEFPLLCHLKLQGVALSFRWQSVLPSIINAAETRNSQCGLHIELPDTSVVKKDIKKVVQDRALLGGLSRVRISFSGT</sequence>
<accession>A0ABQ7H5F7</accession>
<comment type="subcellular location">
    <subcellularLocation>
        <location evidence="1">Cytoplasm</location>
        <location evidence="1">Cytoskeleton</location>
        <location evidence="1">Cilium axoneme</location>
    </subcellularLocation>
</comment>
<reference evidence="2" key="1">
    <citation type="submission" date="2017-08" db="EMBL/GenBank/DDBJ databases">
        <authorList>
            <person name="Polle J.E."/>
            <person name="Barry K."/>
            <person name="Cushman J."/>
            <person name="Schmutz J."/>
            <person name="Tran D."/>
            <person name="Hathwaick L.T."/>
            <person name="Yim W.C."/>
            <person name="Jenkins J."/>
            <person name="Mckie-Krisberg Z.M."/>
            <person name="Prochnik S."/>
            <person name="Lindquist E."/>
            <person name="Dockter R.B."/>
            <person name="Adam C."/>
            <person name="Molina H."/>
            <person name="Bunkerborg J."/>
            <person name="Jin E."/>
            <person name="Buchheim M."/>
            <person name="Magnuson J."/>
        </authorList>
    </citation>
    <scope>NUCLEOTIDE SEQUENCE</scope>
    <source>
        <strain evidence="2">CCAP 19/18</strain>
    </source>
</reference>
<evidence type="ECO:0000313" key="2">
    <source>
        <dbReference type="EMBL" id="KAF5842089.1"/>
    </source>
</evidence>
<protein>
    <recommendedName>
        <fullName evidence="4">F-box domain-containing protein</fullName>
    </recommendedName>
</protein>
<evidence type="ECO:0008006" key="4">
    <source>
        <dbReference type="Google" id="ProtNLM"/>
    </source>
</evidence>
<dbReference type="EMBL" id="MU069469">
    <property type="protein sequence ID" value="KAF5842089.1"/>
    <property type="molecule type" value="Genomic_DNA"/>
</dbReference>
<comment type="caution">
    <text evidence="2">The sequence shown here is derived from an EMBL/GenBank/DDBJ whole genome shotgun (WGS) entry which is preliminary data.</text>
</comment>
<dbReference type="SUPFAM" id="SSF52047">
    <property type="entry name" value="RNI-like"/>
    <property type="match status" value="1"/>
</dbReference>
<name>A0ABQ7H5F7_DUNSA</name>
<dbReference type="Proteomes" id="UP000815325">
    <property type="component" value="Unassembled WGS sequence"/>
</dbReference>